<dbReference type="RefSeq" id="WP_166112959.1">
    <property type="nucleotide sequence ID" value="NZ_BAABDB010000040.1"/>
</dbReference>
<dbReference type="GO" id="GO:0006310">
    <property type="term" value="P:DNA recombination"/>
    <property type="evidence" value="ECO:0007669"/>
    <property type="project" value="UniProtKB-KW"/>
</dbReference>
<gene>
    <name evidence="8" type="ORF">HNR55_001516</name>
</gene>
<dbReference type="GO" id="GO:0015074">
    <property type="term" value="P:DNA integration"/>
    <property type="evidence" value="ECO:0007669"/>
    <property type="project" value="UniProtKB-KW"/>
</dbReference>
<sequence>MLTDTGVKTAKPKDKAYRLADSEGLFIHVMPTGKKFWRMRYRSGGKEQTLTFGPYPSVSLREARGMRDNAKDMIRQGVDPAQAGKLAPVLSAAREEDSFESVAREWYEQRKDLWRPRHAHDVIHSLERDVFPLIGTLPPGQMTARVVLHVLKQIEDRGAVETAHRVRQRMSDVFVHAIATGRADNDPASVVKAALRPVQRGRQPAITDLEQAREMIGRVEGSAAHPVTLLAFRLLYLTAVRPGEVRGALWEEFYELDGSDPVWVIPKERMKMGRDHIVPLTPHVVAVVNALRPFTERWPHLFPNTRRPKTVMCENALGYLLNRAGYHGRHVPHGFRSTFSSTMNERYPQDHAVIELMLAHVSRDKVAGAYNRALHLPRRRELAQLWNDLILEGQVPVEELVSGKRKPVN</sequence>
<dbReference type="CDD" id="cd00801">
    <property type="entry name" value="INT_P4_C"/>
    <property type="match status" value="1"/>
</dbReference>
<dbReference type="PANTHER" id="PTHR30629">
    <property type="entry name" value="PROPHAGE INTEGRASE"/>
    <property type="match status" value="1"/>
</dbReference>
<keyword evidence="9" id="KW-1185">Reference proteome</keyword>
<feature type="domain" description="Tyr recombinase" evidence="6">
    <location>
        <begin position="202"/>
        <end position="387"/>
    </location>
</feature>
<dbReference type="Gene3D" id="1.10.443.10">
    <property type="entry name" value="Intergrase catalytic core"/>
    <property type="match status" value="1"/>
</dbReference>
<evidence type="ECO:0000256" key="3">
    <source>
        <dbReference type="ARBA" id="ARBA00023125"/>
    </source>
</evidence>
<dbReference type="Pfam" id="PF00589">
    <property type="entry name" value="Phage_integrase"/>
    <property type="match status" value="1"/>
</dbReference>
<dbReference type="InterPro" id="IPR002104">
    <property type="entry name" value="Integrase_catalytic"/>
</dbReference>
<evidence type="ECO:0000259" key="7">
    <source>
        <dbReference type="PROSITE" id="PS51900"/>
    </source>
</evidence>
<dbReference type="InterPro" id="IPR011010">
    <property type="entry name" value="DNA_brk_join_enz"/>
</dbReference>
<dbReference type="SUPFAM" id="SSF56349">
    <property type="entry name" value="DNA breaking-rejoining enzymes"/>
    <property type="match status" value="1"/>
</dbReference>
<evidence type="ECO:0000256" key="4">
    <source>
        <dbReference type="ARBA" id="ARBA00023172"/>
    </source>
</evidence>
<dbReference type="InterPro" id="IPR010998">
    <property type="entry name" value="Integrase_recombinase_N"/>
</dbReference>
<dbReference type="Gene3D" id="3.30.160.390">
    <property type="entry name" value="Integrase, DNA-binding domain"/>
    <property type="match status" value="1"/>
</dbReference>
<dbReference type="PANTHER" id="PTHR30629:SF2">
    <property type="entry name" value="PROPHAGE INTEGRASE INTS-RELATED"/>
    <property type="match status" value="1"/>
</dbReference>
<dbReference type="EMBL" id="JACHIE010000005">
    <property type="protein sequence ID" value="MBB6456933.1"/>
    <property type="molecule type" value="Genomic_DNA"/>
</dbReference>
<evidence type="ECO:0000256" key="5">
    <source>
        <dbReference type="PROSITE-ProRule" id="PRU01248"/>
    </source>
</evidence>
<dbReference type="InterPro" id="IPR013762">
    <property type="entry name" value="Integrase-like_cat_sf"/>
</dbReference>
<dbReference type="InterPro" id="IPR025166">
    <property type="entry name" value="Integrase_DNA_bind_dom"/>
</dbReference>
<evidence type="ECO:0000256" key="1">
    <source>
        <dbReference type="ARBA" id="ARBA00008857"/>
    </source>
</evidence>
<keyword evidence="2" id="KW-0229">DNA integration</keyword>
<dbReference type="InterPro" id="IPR038488">
    <property type="entry name" value="Integrase_DNA-bd_sf"/>
</dbReference>
<dbReference type="InterPro" id="IPR053876">
    <property type="entry name" value="Phage_int_M"/>
</dbReference>
<dbReference type="Proteomes" id="UP000578000">
    <property type="component" value="Unassembled WGS sequence"/>
</dbReference>
<comment type="caution">
    <text evidence="8">The sequence shown here is derived from an EMBL/GenBank/DDBJ whole genome shotgun (WGS) entry which is preliminary data.</text>
</comment>
<dbReference type="InterPro" id="IPR044068">
    <property type="entry name" value="CB"/>
</dbReference>
<keyword evidence="4" id="KW-0233">DNA recombination</keyword>
<keyword evidence="3 5" id="KW-0238">DNA-binding</keyword>
<dbReference type="Pfam" id="PF22022">
    <property type="entry name" value="Phage_int_M"/>
    <property type="match status" value="1"/>
</dbReference>
<proteinExistence type="inferred from homology"/>
<protein>
    <submittedName>
        <fullName evidence="8">Integrase</fullName>
    </submittedName>
</protein>
<dbReference type="PROSITE" id="PS51900">
    <property type="entry name" value="CB"/>
    <property type="match status" value="1"/>
</dbReference>
<evidence type="ECO:0000313" key="9">
    <source>
        <dbReference type="Proteomes" id="UP000578000"/>
    </source>
</evidence>
<dbReference type="GO" id="GO:0003677">
    <property type="term" value="F:DNA binding"/>
    <property type="evidence" value="ECO:0007669"/>
    <property type="project" value="UniProtKB-UniRule"/>
</dbReference>
<dbReference type="Gene3D" id="1.10.150.130">
    <property type="match status" value="1"/>
</dbReference>
<evidence type="ECO:0000313" key="8">
    <source>
        <dbReference type="EMBL" id="MBB6456933.1"/>
    </source>
</evidence>
<evidence type="ECO:0000256" key="2">
    <source>
        <dbReference type="ARBA" id="ARBA00022908"/>
    </source>
</evidence>
<feature type="domain" description="Core-binding (CB)" evidence="7">
    <location>
        <begin position="97"/>
        <end position="178"/>
    </location>
</feature>
<comment type="similarity">
    <text evidence="1">Belongs to the 'phage' integrase family.</text>
</comment>
<dbReference type="AlphaFoldDB" id="A0A841QFG7"/>
<dbReference type="InterPro" id="IPR050808">
    <property type="entry name" value="Phage_Integrase"/>
</dbReference>
<organism evidence="8 9">
    <name type="scientific">Acetobacter lovaniensis</name>
    <dbReference type="NCBI Taxonomy" id="104100"/>
    <lineage>
        <taxon>Bacteria</taxon>
        <taxon>Pseudomonadati</taxon>
        <taxon>Pseudomonadota</taxon>
        <taxon>Alphaproteobacteria</taxon>
        <taxon>Acetobacterales</taxon>
        <taxon>Acetobacteraceae</taxon>
        <taxon>Acetobacter</taxon>
    </lineage>
</organism>
<dbReference type="Pfam" id="PF13356">
    <property type="entry name" value="Arm-DNA-bind_3"/>
    <property type="match status" value="1"/>
</dbReference>
<reference evidence="8 9" key="1">
    <citation type="submission" date="2020-08" db="EMBL/GenBank/DDBJ databases">
        <title>Genomic Encyclopedia of Type Strains, Phase IV (KMG-IV): sequencing the most valuable type-strain genomes for metagenomic binning, comparative biology and taxonomic classification.</title>
        <authorList>
            <person name="Goeker M."/>
        </authorList>
    </citation>
    <scope>NUCLEOTIDE SEQUENCE [LARGE SCALE GENOMIC DNA]</scope>
    <source>
        <strain evidence="8 9">DSM 4491</strain>
    </source>
</reference>
<dbReference type="PROSITE" id="PS51898">
    <property type="entry name" value="TYR_RECOMBINASE"/>
    <property type="match status" value="1"/>
</dbReference>
<evidence type="ECO:0000259" key="6">
    <source>
        <dbReference type="PROSITE" id="PS51898"/>
    </source>
</evidence>
<name>A0A841QFG7_9PROT</name>
<accession>A0A841QFG7</accession>